<protein>
    <recommendedName>
        <fullName evidence="2">histidine kinase</fullName>
        <ecNumber evidence="2">2.7.13.3</ecNumber>
    </recommendedName>
</protein>
<dbReference type="PRINTS" id="PR00344">
    <property type="entry name" value="BCTRLSENSOR"/>
</dbReference>
<dbReference type="Gene3D" id="3.30.450.20">
    <property type="entry name" value="PAS domain"/>
    <property type="match status" value="1"/>
</dbReference>
<evidence type="ECO:0000259" key="9">
    <source>
        <dbReference type="PROSITE" id="PS50109"/>
    </source>
</evidence>
<dbReference type="Gene3D" id="3.30.565.10">
    <property type="entry name" value="Histidine kinase-like ATPase, C-terminal domain"/>
    <property type="match status" value="1"/>
</dbReference>
<dbReference type="InterPro" id="IPR000014">
    <property type="entry name" value="PAS"/>
</dbReference>
<dbReference type="PANTHER" id="PTHR43065:SF10">
    <property type="entry name" value="PEROXIDE STRESS-ACTIVATED HISTIDINE KINASE MAK3"/>
    <property type="match status" value="1"/>
</dbReference>
<evidence type="ECO:0000256" key="8">
    <source>
        <dbReference type="ARBA" id="ARBA00023012"/>
    </source>
</evidence>
<feature type="domain" description="PAC" evidence="11">
    <location>
        <begin position="92"/>
        <end position="144"/>
    </location>
</feature>
<dbReference type="PROSITE" id="PS50113">
    <property type="entry name" value="PAC"/>
    <property type="match status" value="1"/>
</dbReference>
<keyword evidence="7 12" id="KW-0067">ATP-binding</keyword>
<keyword evidence="5" id="KW-0547">Nucleotide-binding</keyword>
<keyword evidence="6" id="KW-0418">Kinase</keyword>
<dbReference type="InterPro" id="IPR035965">
    <property type="entry name" value="PAS-like_dom_sf"/>
</dbReference>
<evidence type="ECO:0000256" key="6">
    <source>
        <dbReference type="ARBA" id="ARBA00022777"/>
    </source>
</evidence>
<dbReference type="SMART" id="SM00387">
    <property type="entry name" value="HATPase_c"/>
    <property type="match status" value="1"/>
</dbReference>
<dbReference type="InterPro" id="IPR036097">
    <property type="entry name" value="HisK_dim/P_sf"/>
</dbReference>
<dbReference type="PROSITE" id="PS50109">
    <property type="entry name" value="HIS_KIN"/>
    <property type="match status" value="1"/>
</dbReference>
<dbReference type="InterPro" id="IPR036890">
    <property type="entry name" value="HATPase_C_sf"/>
</dbReference>
<keyword evidence="3" id="KW-0597">Phosphoprotein</keyword>
<dbReference type="CDD" id="cd00130">
    <property type="entry name" value="PAS"/>
    <property type="match status" value="1"/>
</dbReference>
<dbReference type="SUPFAM" id="SSF55874">
    <property type="entry name" value="ATPase domain of HSP90 chaperone/DNA topoisomerase II/histidine kinase"/>
    <property type="match status" value="1"/>
</dbReference>
<proteinExistence type="predicted"/>
<accession>A0ABW5Q958</accession>
<dbReference type="RefSeq" id="WP_054751282.1">
    <property type="nucleotide sequence ID" value="NZ_JBHUMZ010000016.1"/>
</dbReference>
<gene>
    <name evidence="12" type="ORF">ACFSW4_06170</name>
</gene>
<dbReference type="SUPFAM" id="SSF55785">
    <property type="entry name" value="PYP-like sensor domain (PAS domain)"/>
    <property type="match status" value="1"/>
</dbReference>
<dbReference type="Pfam" id="PF02518">
    <property type="entry name" value="HATPase_c"/>
    <property type="match status" value="1"/>
</dbReference>
<dbReference type="InterPro" id="IPR004358">
    <property type="entry name" value="Sig_transdc_His_kin-like_C"/>
</dbReference>
<dbReference type="SUPFAM" id="SSF47384">
    <property type="entry name" value="Homodimeric domain of signal transducing histidine kinase"/>
    <property type="match status" value="1"/>
</dbReference>
<organism evidence="12 13">
    <name type="scientific">Piscibacillus salipiscarius</name>
    <dbReference type="NCBI Taxonomy" id="299480"/>
    <lineage>
        <taxon>Bacteria</taxon>
        <taxon>Bacillati</taxon>
        <taxon>Bacillota</taxon>
        <taxon>Bacilli</taxon>
        <taxon>Bacillales</taxon>
        <taxon>Bacillaceae</taxon>
        <taxon>Piscibacillus</taxon>
    </lineage>
</organism>
<feature type="domain" description="PAS" evidence="10">
    <location>
        <begin position="37"/>
        <end position="85"/>
    </location>
</feature>
<evidence type="ECO:0000313" key="12">
    <source>
        <dbReference type="EMBL" id="MFD2638443.1"/>
    </source>
</evidence>
<reference evidence="13" key="1">
    <citation type="journal article" date="2019" name="Int. J. Syst. Evol. Microbiol.">
        <title>The Global Catalogue of Microorganisms (GCM) 10K type strain sequencing project: providing services to taxonomists for standard genome sequencing and annotation.</title>
        <authorList>
            <consortium name="The Broad Institute Genomics Platform"/>
            <consortium name="The Broad Institute Genome Sequencing Center for Infectious Disease"/>
            <person name="Wu L."/>
            <person name="Ma J."/>
        </authorList>
    </citation>
    <scope>NUCLEOTIDE SEQUENCE [LARGE SCALE GENOMIC DNA]</scope>
    <source>
        <strain evidence="13">TISTR 1571</strain>
    </source>
</reference>
<dbReference type="InterPro" id="IPR003594">
    <property type="entry name" value="HATPase_dom"/>
</dbReference>
<dbReference type="PANTHER" id="PTHR43065">
    <property type="entry name" value="SENSOR HISTIDINE KINASE"/>
    <property type="match status" value="1"/>
</dbReference>
<evidence type="ECO:0000256" key="7">
    <source>
        <dbReference type="ARBA" id="ARBA00022840"/>
    </source>
</evidence>
<feature type="domain" description="Histidine kinase" evidence="9">
    <location>
        <begin position="157"/>
        <end position="357"/>
    </location>
</feature>
<comment type="catalytic activity">
    <reaction evidence="1">
        <text>ATP + protein L-histidine = ADP + protein N-phospho-L-histidine.</text>
        <dbReference type="EC" id="2.7.13.3"/>
    </reaction>
</comment>
<dbReference type="EMBL" id="JBHUMZ010000016">
    <property type="protein sequence ID" value="MFD2638443.1"/>
    <property type="molecule type" value="Genomic_DNA"/>
</dbReference>
<dbReference type="InterPro" id="IPR000700">
    <property type="entry name" value="PAS-assoc_C"/>
</dbReference>
<dbReference type="InterPro" id="IPR005467">
    <property type="entry name" value="His_kinase_dom"/>
</dbReference>
<evidence type="ECO:0000259" key="10">
    <source>
        <dbReference type="PROSITE" id="PS50112"/>
    </source>
</evidence>
<evidence type="ECO:0000259" key="11">
    <source>
        <dbReference type="PROSITE" id="PS50113"/>
    </source>
</evidence>
<evidence type="ECO:0000256" key="5">
    <source>
        <dbReference type="ARBA" id="ARBA00022741"/>
    </source>
</evidence>
<comment type="caution">
    <text evidence="12">The sequence shown here is derived from an EMBL/GenBank/DDBJ whole genome shotgun (WGS) entry which is preliminary data.</text>
</comment>
<dbReference type="NCBIfam" id="TIGR00229">
    <property type="entry name" value="sensory_box"/>
    <property type="match status" value="1"/>
</dbReference>
<keyword evidence="4" id="KW-0808">Transferase</keyword>
<dbReference type="Gene3D" id="1.10.287.130">
    <property type="match status" value="1"/>
</dbReference>
<evidence type="ECO:0000256" key="1">
    <source>
        <dbReference type="ARBA" id="ARBA00000085"/>
    </source>
</evidence>
<dbReference type="Pfam" id="PF13426">
    <property type="entry name" value="PAS_9"/>
    <property type="match status" value="1"/>
</dbReference>
<keyword evidence="8" id="KW-0902">Two-component regulatory system</keyword>
<evidence type="ECO:0000256" key="2">
    <source>
        <dbReference type="ARBA" id="ARBA00012438"/>
    </source>
</evidence>
<evidence type="ECO:0000313" key="13">
    <source>
        <dbReference type="Proteomes" id="UP001597452"/>
    </source>
</evidence>
<evidence type="ECO:0000256" key="3">
    <source>
        <dbReference type="ARBA" id="ARBA00022553"/>
    </source>
</evidence>
<evidence type="ECO:0000256" key="4">
    <source>
        <dbReference type="ARBA" id="ARBA00022679"/>
    </source>
</evidence>
<sequence>MKKHPLVINGGHHLDIDQDLLNSAFQWFDNHSTNIKLIFDENYKIRYISYSAELLLGYTRDFLLNSNLLDYVCQEDLETIKEYVNSIGFDRTRLEIAFKNCDGRTVYTSTHLGQINDNHKGKTYYICVINDISELKTARKMLMNSEKLSSVGQLAASVVHEIRNPLTSIKGFLQLLESDSKEHKVYFDIMTEEIEKIESITSELLYIAKPSPNQMKDENLTTILKEVCMLMKSQARLSEISIDLSTDQADHFINCDRSQIKQVFINLIKNAIEAMEHSGTIRVHIYKDDVLTVDVIDEGHGVPDELKDRIGEPFLSTKEKGTGLGLMVTKQILDKHHASLKVLDHEIKGSIFRIRFY</sequence>
<name>A0ABW5Q958_9BACI</name>
<dbReference type="CDD" id="cd00082">
    <property type="entry name" value="HisKA"/>
    <property type="match status" value="1"/>
</dbReference>
<dbReference type="SMART" id="SM00388">
    <property type="entry name" value="HisKA"/>
    <property type="match status" value="1"/>
</dbReference>
<dbReference type="Proteomes" id="UP001597452">
    <property type="component" value="Unassembled WGS sequence"/>
</dbReference>
<dbReference type="InterPro" id="IPR003661">
    <property type="entry name" value="HisK_dim/P_dom"/>
</dbReference>
<dbReference type="Pfam" id="PF00512">
    <property type="entry name" value="HisKA"/>
    <property type="match status" value="1"/>
</dbReference>
<keyword evidence="13" id="KW-1185">Reference proteome</keyword>
<dbReference type="GO" id="GO:0005524">
    <property type="term" value="F:ATP binding"/>
    <property type="evidence" value="ECO:0007669"/>
    <property type="project" value="UniProtKB-KW"/>
</dbReference>
<dbReference type="PROSITE" id="PS50112">
    <property type="entry name" value="PAS"/>
    <property type="match status" value="1"/>
</dbReference>
<dbReference type="EC" id="2.7.13.3" evidence="2"/>